<dbReference type="SUPFAM" id="SSF111337">
    <property type="entry name" value="QueA-like"/>
    <property type="match status" value="1"/>
</dbReference>
<reference evidence="6 7" key="1">
    <citation type="submission" date="2017-01" db="EMBL/GenBank/DDBJ databases">
        <title>First insights into the biology of 'candidatus Vampirococcus archaeovorus'.</title>
        <authorList>
            <person name="Kizina J."/>
            <person name="Jordan S."/>
            <person name="Stueber K."/>
            <person name="Reinhardt R."/>
            <person name="Harder J."/>
        </authorList>
    </citation>
    <scope>NUCLEOTIDE SEQUENCE [LARGE SCALE GENOMIC DNA]</scope>
    <source>
        <strain evidence="6 7">LiM</strain>
    </source>
</reference>
<comment type="subunit">
    <text evidence="5">Monomer.</text>
</comment>
<evidence type="ECO:0000313" key="6">
    <source>
        <dbReference type="EMBL" id="QAT16446.1"/>
    </source>
</evidence>
<dbReference type="InterPro" id="IPR042118">
    <property type="entry name" value="QueA_dom1"/>
</dbReference>
<organism evidence="6 7">
    <name type="scientific">Velamenicoccus archaeovorus</name>
    <dbReference type="NCBI Taxonomy" id="1930593"/>
    <lineage>
        <taxon>Bacteria</taxon>
        <taxon>Pseudomonadati</taxon>
        <taxon>Candidatus Omnitrophota</taxon>
        <taxon>Candidatus Velamenicoccus</taxon>
    </lineage>
</organism>
<evidence type="ECO:0000256" key="2">
    <source>
        <dbReference type="ARBA" id="ARBA00022679"/>
    </source>
</evidence>
<evidence type="ECO:0000256" key="5">
    <source>
        <dbReference type="HAMAP-Rule" id="MF_00113"/>
    </source>
</evidence>
<dbReference type="NCBIfam" id="NF001140">
    <property type="entry name" value="PRK00147.1"/>
    <property type="match status" value="1"/>
</dbReference>
<dbReference type="Gene3D" id="2.40.10.240">
    <property type="entry name" value="QueA-like"/>
    <property type="match status" value="1"/>
</dbReference>
<dbReference type="InterPro" id="IPR036100">
    <property type="entry name" value="QueA_sf"/>
</dbReference>
<gene>
    <name evidence="5" type="primary">queA</name>
    <name evidence="6" type="ORF">BU251_01230</name>
</gene>
<dbReference type="PANTHER" id="PTHR30307">
    <property type="entry name" value="S-ADENOSYLMETHIONINE:TRNA RIBOSYLTRANSFERASE-ISOMERASE"/>
    <property type="match status" value="1"/>
</dbReference>
<comment type="subcellular location">
    <subcellularLocation>
        <location evidence="5">Cytoplasm</location>
    </subcellularLocation>
</comment>
<comment type="similarity">
    <text evidence="5">Belongs to the QueA family.</text>
</comment>
<proteinExistence type="inferred from homology"/>
<keyword evidence="4 5" id="KW-0671">Queuosine biosynthesis</keyword>
<evidence type="ECO:0000256" key="4">
    <source>
        <dbReference type="ARBA" id="ARBA00022785"/>
    </source>
</evidence>
<dbReference type="Pfam" id="PF02547">
    <property type="entry name" value="Queuosine_synth"/>
    <property type="match status" value="1"/>
</dbReference>
<keyword evidence="6" id="KW-0413">Isomerase</keyword>
<dbReference type="PANTHER" id="PTHR30307:SF0">
    <property type="entry name" value="S-ADENOSYLMETHIONINE:TRNA RIBOSYLTRANSFERASE-ISOMERASE"/>
    <property type="match status" value="1"/>
</dbReference>
<dbReference type="NCBIfam" id="TIGR00113">
    <property type="entry name" value="queA"/>
    <property type="match status" value="1"/>
</dbReference>
<dbReference type="InterPro" id="IPR042119">
    <property type="entry name" value="QueA_dom2"/>
</dbReference>
<dbReference type="Gene3D" id="3.40.1780.10">
    <property type="entry name" value="QueA-like"/>
    <property type="match status" value="1"/>
</dbReference>
<protein>
    <recommendedName>
        <fullName evidence="5">S-adenosylmethionine:tRNA ribosyltransferase-isomerase</fullName>
        <ecNumber evidence="5">2.4.99.17</ecNumber>
    </recommendedName>
    <alternativeName>
        <fullName evidence="5">Queuosine biosynthesis protein QueA</fullName>
    </alternativeName>
</protein>
<dbReference type="RefSeq" id="WP_128699084.1">
    <property type="nucleotide sequence ID" value="NZ_CP019384.1"/>
</dbReference>
<name>A0A410P2S2_VELA1</name>
<dbReference type="GO" id="GO:0051075">
    <property type="term" value="F:S-adenosylmethionine:tRNA ribosyltransferase-isomerase activity"/>
    <property type="evidence" value="ECO:0007669"/>
    <property type="project" value="UniProtKB-EC"/>
</dbReference>
<dbReference type="GO" id="GO:0008616">
    <property type="term" value="P:tRNA queuosine(34) biosynthetic process"/>
    <property type="evidence" value="ECO:0007669"/>
    <property type="project" value="UniProtKB-UniRule"/>
</dbReference>
<evidence type="ECO:0000256" key="1">
    <source>
        <dbReference type="ARBA" id="ARBA00022490"/>
    </source>
</evidence>
<dbReference type="UniPathway" id="UPA00392"/>
<comment type="pathway">
    <text evidence="5">tRNA modification; tRNA-queuosine biosynthesis.</text>
</comment>
<evidence type="ECO:0000313" key="7">
    <source>
        <dbReference type="Proteomes" id="UP000287243"/>
    </source>
</evidence>
<dbReference type="GO" id="GO:0005737">
    <property type="term" value="C:cytoplasm"/>
    <property type="evidence" value="ECO:0007669"/>
    <property type="project" value="UniProtKB-SubCell"/>
</dbReference>
<dbReference type="EC" id="2.4.99.17" evidence="5"/>
<evidence type="ECO:0000256" key="3">
    <source>
        <dbReference type="ARBA" id="ARBA00022691"/>
    </source>
</evidence>
<dbReference type="EMBL" id="CP019384">
    <property type="protein sequence ID" value="QAT16446.1"/>
    <property type="molecule type" value="Genomic_DNA"/>
</dbReference>
<sequence length="349" mass="39346">MHHLSDYDYELPVDRIAQTPAAQRDASRLLVMERAGGRLRDKRFFQLAEDLAAGDLLVFNDTRVVPARLLGRRATGGCVEILLLGPASKRCHRPARFTYQALIKPLGRLKEGEKIFLDKGLVCRLLDPKNRIVDFDGRPAEDVMKKAGVLPLPPYVRRPPQKEDQTRYQTIFARHPGAVAAPTAGLHFTRRLLEVLRTKGVGTAFLTLHVGYGTFSPVRSDDIRRHQVHEEDFYIPAAAVKAIRRLKEGRRGRVIAVGTTVVRALEDAASEILQGDRAVDIRRSSRLFIYPPYAFRVVDGLITNFHLPRTSLLMLVAAFGGQRSILEAYRHAIEHSYRFYSYGDAMLIV</sequence>
<dbReference type="KEGG" id="vai:BU251_01230"/>
<dbReference type="HAMAP" id="MF_00113">
    <property type="entry name" value="QueA"/>
    <property type="match status" value="1"/>
</dbReference>
<keyword evidence="7" id="KW-1185">Reference proteome</keyword>
<dbReference type="InterPro" id="IPR003699">
    <property type="entry name" value="QueA"/>
</dbReference>
<comment type="catalytic activity">
    <reaction evidence="5">
        <text>7-aminomethyl-7-carbaguanosine(34) in tRNA + S-adenosyl-L-methionine = epoxyqueuosine(34) in tRNA + adenine + L-methionine + 2 H(+)</text>
        <dbReference type="Rhea" id="RHEA:32155"/>
        <dbReference type="Rhea" id="RHEA-COMP:10342"/>
        <dbReference type="Rhea" id="RHEA-COMP:18582"/>
        <dbReference type="ChEBI" id="CHEBI:15378"/>
        <dbReference type="ChEBI" id="CHEBI:16708"/>
        <dbReference type="ChEBI" id="CHEBI:57844"/>
        <dbReference type="ChEBI" id="CHEBI:59789"/>
        <dbReference type="ChEBI" id="CHEBI:82833"/>
        <dbReference type="ChEBI" id="CHEBI:194443"/>
        <dbReference type="EC" id="2.4.99.17"/>
    </reaction>
</comment>
<comment type="function">
    <text evidence="5">Transfers and isomerizes the ribose moiety from AdoMet to the 7-aminomethyl group of 7-deazaguanine (preQ1-tRNA) to give epoxyqueuosine (oQ-tRNA).</text>
</comment>
<dbReference type="AlphaFoldDB" id="A0A410P2S2"/>
<dbReference type="OrthoDB" id="9805933at2"/>
<accession>A0A410P2S2</accession>
<keyword evidence="1 5" id="KW-0963">Cytoplasm</keyword>
<keyword evidence="2 5" id="KW-0808">Transferase</keyword>
<dbReference type="Proteomes" id="UP000287243">
    <property type="component" value="Chromosome"/>
</dbReference>
<keyword evidence="3 5" id="KW-0949">S-adenosyl-L-methionine</keyword>